<sequence length="754" mass="82364">MAPNNSKLLAALLHFVLLYFVPLSSLSLVSAAQKCGLKPPNSASSAAASPAAAHPGSGPYNNGSTGCSRNGAMIEAVLTGWYPGWLAPSIPPSSLSWDKWTHLTYSFALTGLDSSTVILNSDDQQVLPTFVEQAHTHGVRALVSIGGWTGSMYYSSAVATAENRTAFVGAVTSLVKQYNLDGIDFDWEYPNKQGIGCNIISPADSANFLQFLQELRQDPVGAKLYLSAAVGISPFMGPDGTPMTDVSAFAEVLDHIGIMSYDIWGPWSSGIGPNAPLDDSCAPTPAGSAVSAVAAWTGAKFPANQIALGVAAYGHSFRLANQTDFSLYAPFASYSNPLVPSSDGNGGVDACGNPATGGGGTDDFDFSQMITAGFLNSNGTPASGITYYYDNCSQTPFVYDPDSGVVISYDDTTSFAAKGQFIKDNGLRGFAMWEVAGDEHDILLDSISQAMNIEATPQPRYRNFVGLHSHTSQVNAVRVDFSNGTSLVLVDTPGFDDTEKSDREILKIVANWLREVRQYQDSNRNKLEISGILYLHRITDNRMGGTPLKNLRLFRKLCGDDFLNRVCFTTTMWAESENDQWENAFQKRQAELEATFWAPMIAQGACTRRFRGTQISALEILQEVIATAADRKRHQILEIQKELVDLSKRLPATRAGKELHGIIEEMVVKQTDLLGRLQSEMNQTSDPQVLRELITELNDLRREREKALKDMRRLDLWATGMEDELWAEQVVALYEEIQSIAVDTNFIQPNIRFL</sequence>
<dbReference type="Gene3D" id="3.40.50.300">
    <property type="entry name" value="P-loop containing nucleotide triphosphate hydrolases"/>
    <property type="match status" value="1"/>
</dbReference>
<gene>
    <name evidence="10" type="ORF">D9756_008412</name>
</gene>
<keyword evidence="2 7" id="KW-0378">Hydrolase</keyword>
<accession>A0A8H5CZU5</accession>
<comment type="catalytic activity">
    <reaction evidence="1">
        <text>Random endo-hydrolysis of N-acetyl-beta-D-glucosaminide (1-&gt;4)-beta-linkages in chitin and chitodextrins.</text>
        <dbReference type="EC" id="3.2.1.14"/>
    </reaction>
</comment>
<dbReference type="InterPro" id="IPR027417">
    <property type="entry name" value="P-loop_NTPase"/>
</dbReference>
<dbReference type="EMBL" id="JAACJO010000013">
    <property type="protein sequence ID" value="KAF5351035.1"/>
    <property type="molecule type" value="Genomic_DNA"/>
</dbReference>
<comment type="caution">
    <text evidence="10">The sequence shown here is derived from an EMBL/GenBank/DDBJ whole genome shotgun (WGS) entry which is preliminary data.</text>
</comment>
<evidence type="ECO:0000256" key="7">
    <source>
        <dbReference type="RuleBase" id="RU000489"/>
    </source>
</evidence>
<feature type="signal peptide" evidence="8">
    <location>
        <begin position="1"/>
        <end position="31"/>
    </location>
</feature>
<evidence type="ECO:0000256" key="3">
    <source>
        <dbReference type="ARBA" id="ARBA00023024"/>
    </source>
</evidence>
<dbReference type="Gene3D" id="3.10.50.10">
    <property type="match status" value="1"/>
</dbReference>
<evidence type="ECO:0000259" key="9">
    <source>
        <dbReference type="PROSITE" id="PS51910"/>
    </source>
</evidence>
<keyword evidence="5 7" id="KW-0326">Glycosidase</keyword>
<dbReference type="SUPFAM" id="SSF51445">
    <property type="entry name" value="(Trans)glycosidases"/>
    <property type="match status" value="1"/>
</dbReference>
<evidence type="ECO:0000256" key="8">
    <source>
        <dbReference type="SAM" id="SignalP"/>
    </source>
</evidence>
<dbReference type="InterPro" id="IPR017853">
    <property type="entry name" value="GH"/>
</dbReference>
<dbReference type="AlphaFoldDB" id="A0A8H5CZU5"/>
<dbReference type="GO" id="GO:0008061">
    <property type="term" value="F:chitin binding"/>
    <property type="evidence" value="ECO:0007669"/>
    <property type="project" value="InterPro"/>
</dbReference>
<keyword evidence="3" id="KW-0146">Chitin degradation</keyword>
<proteinExistence type="predicted"/>
<dbReference type="PROSITE" id="PS01095">
    <property type="entry name" value="GH18_1"/>
    <property type="match status" value="1"/>
</dbReference>
<evidence type="ECO:0000256" key="5">
    <source>
        <dbReference type="ARBA" id="ARBA00023295"/>
    </source>
</evidence>
<dbReference type="InterPro" id="IPR011583">
    <property type="entry name" value="Chitinase_II/V-like_cat"/>
</dbReference>
<dbReference type="SMART" id="SM00636">
    <property type="entry name" value="Glyco_18"/>
    <property type="match status" value="1"/>
</dbReference>
<evidence type="ECO:0000256" key="1">
    <source>
        <dbReference type="ARBA" id="ARBA00000822"/>
    </source>
</evidence>
<organism evidence="10 11">
    <name type="scientific">Leucocoprinus leucothites</name>
    <dbReference type="NCBI Taxonomy" id="201217"/>
    <lineage>
        <taxon>Eukaryota</taxon>
        <taxon>Fungi</taxon>
        <taxon>Dikarya</taxon>
        <taxon>Basidiomycota</taxon>
        <taxon>Agaricomycotina</taxon>
        <taxon>Agaricomycetes</taxon>
        <taxon>Agaricomycetidae</taxon>
        <taxon>Agaricales</taxon>
        <taxon>Agaricineae</taxon>
        <taxon>Agaricaceae</taxon>
        <taxon>Leucocoprinus</taxon>
    </lineage>
</organism>
<dbReference type="InterPro" id="IPR001223">
    <property type="entry name" value="Glyco_hydro18_cat"/>
</dbReference>
<dbReference type="SUPFAM" id="SSF54556">
    <property type="entry name" value="Chitinase insertion domain"/>
    <property type="match status" value="1"/>
</dbReference>
<dbReference type="SUPFAM" id="SSF52540">
    <property type="entry name" value="P-loop containing nucleoside triphosphate hydrolases"/>
    <property type="match status" value="1"/>
</dbReference>
<dbReference type="PANTHER" id="PTHR11177">
    <property type="entry name" value="CHITINASE"/>
    <property type="match status" value="1"/>
</dbReference>
<name>A0A8H5CZU5_9AGAR</name>
<keyword evidence="6" id="KW-0624">Polysaccharide degradation</keyword>
<dbReference type="Pfam" id="PF00704">
    <property type="entry name" value="Glyco_hydro_18"/>
    <property type="match status" value="1"/>
</dbReference>
<dbReference type="Gene3D" id="3.20.20.80">
    <property type="entry name" value="Glycosidases"/>
    <property type="match status" value="1"/>
</dbReference>
<dbReference type="GO" id="GO:0005576">
    <property type="term" value="C:extracellular region"/>
    <property type="evidence" value="ECO:0007669"/>
    <property type="project" value="TreeGrafter"/>
</dbReference>
<evidence type="ECO:0000313" key="10">
    <source>
        <dbReference type="EMBL" id="KAF5351035.1"/>
    </source>
</evidence>
<evidence type="ECO:0000256" key="2">
    <source>
        <dbReference type="ARBA" id="ARBA00022801"/>
    </source>
</evidence>
<keyword evidence="4" id="KW-0119">Carbohydrate metabolism</keyword>
<dbReference type="GO" id="GO:0006032">
    <property type="term" value="P:chitin catabolic process"/>
    <property type="evidence" value="ECO:0007669"/>
    <property type="project" value="UniProtKB-KW"/>
</dbReference>
<dbReference type="GO" id="GO:0000272">
    <property type="term" value="P:polysaccharide catabolic process"/>
    <property type="evidence" value="ECO:0007669"/>
    <property type="project" value="UniProtKB-KW"/>
</dbReference>
<dbReference type="GO" id="GO:0008843">
    <property type="term" value="F:endochitinase activity"/>
    <property type="evidence" value="ECO:0007669"/>
    <property type="project" value="UniProtKB-EC"/>
</dbReference>
<evidence type="ECO:0000256" key="4">
    <source>
        <dbReference type="ARBA" id="ARBA00023277"/>
    </source>
</evidence>
<evidence type="ECO:0000313" key="11">
    <source>
        <dbReference type="Proteomes" id="UP000559027"/>
    </source>
</evidence>
<dbReference type="InterPro" id="IPR029070">
    <property type="entry name" value="Chitinase_insertion_sf"/>
</dbReference>
<evidence type="ECO:0000256" key="6">
    <source>
        <dbReference type="ARBA" id="ARBA00023326"/>
    </source>
</evidence>
<dbReference type="PANTHER" id="PTHR11177:SF392">
    <property type="entry name" value="HAP41P"/>
    <property type="match status" value="1"/>
</dbReference>
<dbReference type="Proteomes" id="UP000559027">
    <property type="component" value="Unassembled WGS sequence"/>
</dbReference>
<dbReference type="OrthoDB" id="73875at2759"/>
<reference evidence="10 11" key="1">
    <citation type="journal article" date="2020" name="ISME J.">
        <title>Uncovering the hidden diversity of litter-decomposition mechanisms in mushroom-forming fungi.</title>
        <authorList>
            <person name="Floudas D."/>
            <person name="Bentzer J."/>
            <person name="Ahren D."/>
            <person name="Johansson T."/>
            <person name="Persson P."/>
            <person name="Tunlid A."/>
        </authorList>
    </citation>
    <scope>NUCLEOTIDE SEQUENCE [LARGE SCALE GENOMIC DNA]</scope>
    <source>
        <strain evidence="10 11">CBS 146.42</strain>
    </source>
</reference>
<keyword evidence="11" id="KW-1185">Reference proteome</keyword>
<dbReference type="InterPro" id="IPR001579">
    <property type="entry name" value="Glyco_hydro_18_chit_AS"/>
</dbReference>
<feature type="domain" description="GH18" evidence="9">
    <location>
        <begin position="76"/>
        <end position="454"/>
    </location>
</feature>
<dbReference type="InterPro" id="IPR050314">
    <property type="entry name" value="Glycosyl_Hydrlase_18"/>
</dbReference>
<dbReference type="PROSITE" id="PS51910">
    <property type="entry name" value="GH18_2"/>
    <property type="match status" value="1"/>
</dbReference>
<protein>
    <recommendedName>
        <fullName evidence="9">GH18 domain-containing protein</fullName>
    </recommendedName>
</protein>
<feature type="chain" id="PRO_5034707081" description="GH18 domain-containing protein" evidence="8">
    <location>
        <begin position="32"/>
        <end position="754"/>
    </location>
</feature>
<keyword evidence="8" id="KW-0732">Signal</keyword>